<evidence type="ECO:0000256" key="1">
    <source>
        <dbReference type="SAM" id="MobiDB-lite"/>
    </source>
</evidence>
<dbReference type="Proteomes" id="UP000054018">
    <property type="component" value="Unassembled WGS sequence"/>
</dbReference>
<sequence>MRTRDVLCTAISPHRHIAVLPARFQRHLKRSTPTMGTHSLFEGAAGKENDDPLRE</sequence>
<evidence type="ECO:0000313" key="2">
    <source>
        <dbReference type="EMBL" id="KIK27394.1"/>
    </source>
</evidence>
<name>A0A0C9ZN94_9AGAM</name>
<reference evidence="3" key="2">
    <citation type="submission" date="2015-01" db="EMBL/GenBank/DDBJ databases">
        <title>Evolutionary Origins and Diversification of the Mycorrhizal Mutualists.</title>
        <authorList>
            <consortium name="DOE Joint Genome Institute"/>
            <consortium name="Mycorrhizal Genomics Consortium"/>
            <person name="Kohler A."/>
            <person name="Kuo A."/>
            <person name="Nagy L.G."/>
            <person name="Floudas D."/>
            <person name="Copeland A."/>
            <person name="Barry K.W."/>
            <person name="Cichocki N."/>
            <person name="Veneault-Fourrey C."/>
            <person name="LaButti K."/>
            <person name="Lindquist E.A."/>
            <person name="Lipzen A."/>
            <person name="Lundell T."/>
            <person name="Morin E."/>
            <person name="Murat C."/>
            <person name="Riley R."/>
            <person name="Ohm R."/>
            <person name="Sun H."/>
            <person name="Tunlid A."/>
            <person name="Henrissat B."/>
            <person name="Grigoriev I.V."/>
            <person name="Hibbett D.S."/>
            <person name="Martin F."/>
        </authorList>
    </citation>
    <scope>NUCLEOTIDE SEQUENCE [LARGE SCALE GENOMIC DNA]</scope>
    <source>
        <strain evidence="3">441</strain>
    </source>
</reference>
<evidence type="ECO:0000313" key="3">
    <source>
        <dbReference type="Proteomes" id="UP000054018"/>
    </source>
</evidence>
<dbReference type="AlphaFoldDB" id="A0A0C9ZN94"/>
<accession>A0A0C9ZN94</accession>
<feature type="region of interest" description="Disordered" evidence="1">
    <location>
        <begin position="33"/>
        <end position="55"/>
    </location>
</feature>
<feature type="compositionally biased region" description="Basic and acidic residues" evidence="1">
    <location>
        <begin position="45"/>
        <end position="55"/>
    </location>
</feature>
<organism evidence="2 3">
    <name type="scientific">Pisolithus microcarpus 441</name>
    <dbReference type="NCBI Taxonomy" id="765257"/>
    <lineage>
        <taxon>Eukaryota</taxon>
        <taxon>Fungi</taxon>
        <taxon>Dikarya</taxon>
        <taxon>Basidiomycota</taxon>
        <taxon>Agaricomycotina</taxon>
        <taxon>Agaricomycetes</taxon>
        <taxon>Agaricomycetidae</taxon>
        <taxon>Boletales</taxon>
        <taxon>Sclerodermatineae</taxon>
        <taxon>Pisolithaceae</taxon>
        <taxon>Pisolithus</taxon>
    </lineage>
</organism>
<dbReference type="HOGENOM" id="CLU_3033250_0_0_1"/>
<dbReference type="EMBL" id="KN833696">
    <property type="protein sequence ID" value="KIK27394.1"/>
    <property type="molecule type" value="Genomic_DNA"/>
</dbReference>
<keyword evidence="3" id="KW-1185">Reference proteome</keyword>
<gene>
    <name evidence="2" type="ORF">PISMIDRAFT_183750</name>
</gene>
<reference evidence="2 3" key="1">
    <citation type="submission" date="2014-04" db="EMBL/GenBank/DDBJ databases">
        <authorList>
            <consortium name="DOE Joint Genome Institute"/>
            <person name="Kuo A."/>
            <person name="Kohler A."/>
            <person name="Costa M.D."/>
            <person name="Nagy L.G."/>
            <person name="Floudas D."/>
            <person name="Copeland A."/>
            <person name="Barry K.W."/>
            <person name="Cichocki N."/>
            <person name="Veneault-Fourrey C."/>
            <person name="LaButti K."/>
            <person name="Lindquist E.A."/>
            <person name="Lipzen A."/>
            <person name="Lundell T."/>
            <person name="Morin E."/>
            <person name="Murat C."/>
            <person name="Sun H."/>
            <person name="Tunlid A."/>
            <person name="Henrissat B."/>
            <person name="Grigoriev I.V."/>
            <person name="Hibbett D.S."/>
            <person name="Martin F."/>
            <person name="Nordberg H.P."/>
            <person name="Cantor M.N."/>
            <person name="Hua S.X."/>
        </authorList>
    </citation>
    <scope>NUCLEOTIDE SEQUENCE [LARGE SCALE GENOMIC DNA]</scope>
    <source>
        <strain evidence="2 3">441</strain>
    </source>
</reference>
<proteinExistence type="predicted"/>
<protein>
    <submittedName>
        <fullName evidence="2">Uncharacterized protein</fullName>
    </submittedName>
</protein>